<gene>
    <name evidence="1" type="ORF">B9G39_25760</name>
</gene>
<dbReference type="RefSeq" id="WP_112477568.1">
    <property type="nucleotide sequence ID" value="NZ_NDXW01000001.1"/>
</dbReference>
<sequence>MSHVKNEVYKRRKRNYKKKIQLYFQEELDYSIGQFDAEFLLDFISEEIGAYFYNRALYDAQSILEKRLESISEAIYEIEKPTDFNRF</sequence>
<proteinExistence type="predicted"/>
<dbReference type="EMBL" id="NDXW01000001">
    <property type="protein sequence ID" value="RDH46584.1"/>
    <property type="molecule type" value="Genomic_DNA"/>
</dbReference>
<organism evidence="1 2">
    <name type="scientific">Zooshikella ganghwensis</name>
    <dbReference type="NCBI Taxonomy" id="202772"/>
    <lineage>
        <taxon>Bacteria</taxon>
        <taxon>Pseudomonadati</taxon>
        <taxon>Pseudomonadota</taxon>
        <taxon>Gammaproteobacteria</taxon>
        <taxon>Oceanospirillales</taxon>
        <taxon>Zooshikellaceae</taxon>
        <taxon>Zooshikella</taxon>
    </lineage>
</organism>
<evidence type="ECO:0000313" key="2">
    <source>
        <dbReference type="Proteomes" id="UP000257039"/>
    </source>
</evidence>
<comment type="caution">
    <text evidence="1">The sequence shown here is derived from an EMBL/GenBank/DDBJ whole genome shotgun (WGS) entry which is preliminary data.</text>
</comment>
<dbReference type="Pfam" id="PF09932">
    <property type="entry name" value="DUF2164"/>
    <property type="match status" value="1"/>
</dbReference>
<accession>A0A4P9VW14</accession>
<name>A0A4P9VW14_9GAMM</name>
<reference evidence="1 2" key="1">
    <citation type="submission" date="2017-04" db="EMBL/GenBank/DDBJ databases">
        <title>Draft genome sequence of Zooshikella ganghwensis VG4 isolated from Red Sea sediments.</title>
        <authorList>
            <person name="Rehman Z."/>
            <person name="Alam I."/>
            <person name="Kamau A."/>
            <person name="Bajic V."/>
            <person name="Leiknes T."/>
        </authorList>
    </citation>
    <scope>NUCLEOTIDE SEQUENCE [LARGE SCALE GENOMIC DNA]</scope>
    <source>
        <strain evidence="1 2">VG4</strain>
    </source>
</reference>
<keyword evidence="2" id="KW-1185">Reference proteome</keyword>
<evidence type="ECO:0000313" key="1">
    <source>
        <dbReference type="EMBL" id="RDH46584.1"/>
    </source>
</evidence>
<dbReference type="Proteomes" id="UP000257039">
    <property type="component" value="Unassembled WGS sequence"/>
</dbReference>
<dbReference type="InterPro" id="IPR018680">
    <property type="entry name" value="DUF2164"/>
</dbReference>
<dbReference type="AlphaFoldDB" id="A0A4P9VW14"/>
<protein>
    <submittedName>
        <fullName evidence="1">DUF2164 family protein</fullName>
    </submittedName>
</protein>